<dbReference type="Pfam" id="PF14915">
    <property type="entry name" value="CCDC144C"/>
    <property type="match status" value="1"/>
</dbReference>
<feature type="domain" description="CCDC144C-like coiled-coil" evidence="3">
    <location>
        <begin position="4"/>
        <end position="286"/>
    </location>
</feature>
<organism evidence="4 5">
    <name type="scientific">Salarias fasciatus</name>
    <name type="common">Jewelled blenny</name>
    <name type="synonym">Blennius fasciatus</name>
    <dbReference type="NCBI Taxonomy" id="181472"/>
    <lineage>
        <taxon>Eukaryota</taxon>
        <taxon>Metazoa</taxon>
        <taxon>Chordata</taxon>
        <taxon>Craniata</taxon>
        <taxon>Vertebrata</taxon>
        <taxon>Euteleostomi</taxon>
        <taxon>Actinopterygii</taxon>
        <taxon>Neopterygii</taxon>
        <taxon>Teleostei</taxon>
        <taxon>Neoteleostei</taxon>
        <taxon>Acanthomorphata</taxon>
        <taxon>Ovalentaria</taxon>
        <taxon>Blenniimorphae</taxon>
        <taxon>Blenniiformes</taxon>
        <taxon>Blennioidei</taxon>
        <taxon>Blenniidae</taxon>
        <taxon>Salariinae</taxon>
        <taxon>Salarias</taxon>
    </lineage>
</organism>
<dbReference type="Proteomes" id="UP000472267">
    <property type="component" value="Chromosome 7"/>
</dbReference>
<evidence type="ECO:0000313" key="5">
    <source>
        <dbReference type="Proteomes" id="UP000472267"/>
    </source>
</evidence>
<dbReference type="Ensembl" id="ENSSFAT00005036208.1">
    <property type="protein sequence ID" value="ENSSFAP00005034900.1"/>
    <property type="gene ID" value="ENSSFAG00005017698.1"/>
</dbReference>
<keyword evidence="5" id="KW-1185">Reference proteome</keyword>
<dbReference type="OMA" id="TREEWFH"/>
<dbReference type="InterPro" id="IPR039497">
    <property type="entry name" value="CC144C-like_CC_dom"/>
</dbReference>
<name>A0A672I1F4_SALFA</name>
<dbReference type="PANTHER" id="PTHR24147:SF53">
    <property type="entry name" value="ANKYRIN REPEAT DOMAIN 26"/>
    <property type="match status" value="1"/>
</dbReference>
<evidence type="ECO:0000259" key="3">
    <source>
        <dbReference type="Pfam" id="PF14915"/>
    </source>
</evidence>
<evidence type="ECO:0000256" key="2">
    <source>
        <dbReference type="SAM" id="Coils"/>
    </source>
</evidence>
<evidence type="ECO:0000256" key="1">
    <source>
        <dbReference type="ARBA" id="ARBA00023054"/>
    </source>
</evidence>
<reference evidence="4" key="2">
    <citation type="submission" date="2025-08" db="UniProtKB">
        <authorList>
            <consortium name="Ensembl"/>
        </authorList>
    </citation>
    <scope>IDENTIFICATION</scope>
</reference>
<dbReference type="AlphaFoldDB" id="A0A672I1F4"/>
<dbReference type="InParanoid" id="A0A672I1F4"/>
<reference evidence="4" key="3">
    <citation type="submission" date="2025-09" db="UniProtKB">
        <authorList>
            <consortium name="Ensembl"/>
        </authorList>
    </citation>
    <scope>IDENTIFICATION</scope>
</reference>
<reference evidence="4" key="1">
    <citation type="submission" date="2019-06" db="EMBL/GenBank/DDBJ databases">
        <authorList>
            <consortium name="Wellcome Sanger Institute Data Sharing"/>
        </authorList>
    </citation>
    <scope>NUCLEOTIDE SEQUENCE [LARGE SCALE GENOMIC DNA]</scope>
</reference>
<keyword evidence="1 2" id="KW-0175">Coiled coil</keyword>
<sequence>MIPHLQEQLTVMRAELEGFQANSSLKESHHQDEKEALKEQLEDTRRDLKLSNEALTQTVFSCDSKMTALKSELAKTTSRLESERQSREALEAEVESTRIRLAGAVKEAELCLAARTDVEKSLLREKEEHQRLKDKISGELCSDKEALSQKLAKAEARANSMENEVHRVTLQLTEKSVLLEVLQREKDQASARVKEAETALQAEKEAVSRARASQEALQERLAQTQSEAMLLRQQLEESQNKGVAKERAVTDAQELFSDLLSKVRSDCEERVQLVEDRNKELQNRKAIKKQIKPEKQIIIIIIIIIIPHI</sequence>
<feature type="coiled-coil region" evidence="2">
    <location>
        <begin position="27"/>
        <end position="284"/>
    </location>
</feature>
<protein>
    <recommendedName>
        <fullName evidence="3">CCDC144C-like coiled-coil domain-containing protein</fullName>
    </recommendedName>
</protein>
<dbReference type="InterPro" id="IPR050657">
    <property type="entry name" value="Ankyrin_repeat_domain"/>
</dbReference>
<dbReference type="PANTHER" id="PTHR24147">
    <property type="entry name" value="ANKYRIN REPEAT DOMAIN 36-RELATED"/>
    <property type="match status" value="1"/>
</dbReference>
<evidence type="ECO:0000313" key="4">
    <source>
        <dbReference type="Ensembl" id="ENSSFAP00005034900.1"/>
    </source>
</evidence>
<accession>A0A672I1F4</accession>
<proteinExistence type="predicted"/>